<feature type="domain" description="Acyltransferase 3" evidence="8">
    <location>
        <begin position="51"/>
        <end position="396"/>
    </location>
</feature>
<dbReference type="Pfam" id="PF01757">
    <property type="entry name" value="Acyl_transf_3"/>
    <property type="match status" value="1"/>
</dbReference>
<dbReference type="AlphaFoldDB" id="A0A4Z0RZP3"/>
<gene>
    <name evidence="9" type="ORF">C6P11_06600</name>
</gene>
<dbReference type="PANTHER" id="PTHR40074">
    <property type="entry name" value="O-ACETYLTRANSFERASE WECH"/>
    <property type="match status" value="1"/>
</dbReference>
<evidence type="ECO:0000313" key="10">
    <source>
        <dbReference type="Proteomes" id="UP000297646"/>
    </source>
</evidence>
<evidence type="ECO:0000256" key="7">
    <source>
        <dbReference type="SAM" id="Phobius"/>
    </source>
</evidence>
<protein>
    <submittedName>
        <fullName evidence="9">Acyltransferase</fullName>
    </submittedName>
</protein>
<dbReference type="GO" id="GO:0016413">
    <property type="term" value="F:O-acetyltransferase activity"/>
    <property type="evidence" value="ECO:0007669"/>
    <property type="project" value="TreeGrafter"/>
</dbReference>
<evidence type="ECO:0000256" key="5">
    <source>
        <dbReference type="ARBA" id="ARBA00022989"/>
    </source>
</evidence>
<evidence type="ECO:0000313" key="9">
    <source>
        <dbReference type="EMBL" id="TGE72108.1"/>
    </source>
</evidence>
<evidence type="ECO:0000256" key="2">
    <source>
        <dbReference type="ARBA" id="ARBA00007400"/>
    </source>
</evidence>
<keyword evidence="4 7" id="KW-0812">Transmembrane</keyword>
<feature type="transmembrane region" description="Helical" evidence="7">
    <location>
        <begin position="55"/>
        <end position="73"/>
    </location>
</feature>
<comment type="subcellular location">
    <subcellularLocation>
        <location evidence="1">Cell membrane</location>
        <topology evidence="1">Multi-pass membrane protein</topology>
    </subcellularLocation>
</comment>
<name>A0A4Z0RZP3_WEICO</name>
<dbReference type="PANTHER" id="PTHR40074:SF2">
    <property type="entry name" value="O-ACETYLTRANSFERASE WECH"/>
    <property type="match status" value="1"/>
</dbReference>
<dbReference type="EMBL" id="PVSN01000043">
    <property type="protein sequence ID" value="TGE72108.1"/>
    <property type="molecule type" value="Genomic_DNA"/>
</dbReference>
<keyword evidence="5 7" id="KW-1133">Transmembrane helix</keyword>
<proteinExistence type="inferred from homology"/>
<dbReference type="OrthoDB" id="65129at2"/>
<feature type="transmembrane region" description="Helical" evidence="7">
    <location>
        <begin position="270"/>
        <end position="287"/>
    </location>
</feature>
<feature type="transmembrane region" description="Helical" evidence="7">
    <location>
        <begin position="201"/>
        <end position="220"/>
    </location>
</feature>
<evidence type="ECO:0000256" key="6">
    <source>
        <dbReference type="ARBA" id="ARBA00023136"/>
    </source>
</evidence>
<feature type="transmembrane region" description="Helical" evidence="7">
    <location>
        <begin position="93"/>
        <end position="115"/>
    </location>
</feature>
<keyword evidence="9" id="KW-0808">Transferase</keyword>
<organism evidence="9 10">
    <name type="scientific">Weissella confusa</name>
    <name type="common">Lactobacillus confusus</name>
    <dbReference type="NCBI Taxonomy" id="1583"/>
    <lineage>
        <taxon>Bacteria</taxon>
        <taxon>Bacillati</taxon>
        <taxon>Bacillota</taxon>
        <taxon>Bacilli</taxon>
        <taxon>Lactobacillales</taxon>
        <taxon>Lactobacillaceae</taxon>
        <taxon>Weissella</taxon>
    </lineage>
</organism>
<evidence type="ECO:0000256" key="1">
    <source>
        <dbReference type="ARBA" id="ARBA00004651"/>
    </source>
</evidence>
<reference evidence="9 10" key="1">
    <citation type="submission" date="2018-03" db="EMBL/GenBank/DDBJ databases">
        <title>Genome sequencing of Weissella confusa isolates.</title>
        <authorList>
            <person name="Kajala I."/>
            <person name="Baruah R."/>
            <person name="Bergsveinson J."/>
            <person name="Juvonen R."/>
            <person name="Ziola B."/>
        </authorList>
    </citation>
    <scope>NUCLEOTIDE SEQUENCE [LARGE SCALE GENOMIC DNA]</scope>
    <source>
        <strain evidence="9 10">VTT E-062653</strain>
    </source>
</reference>
<evidence type="ECO:0000256" key="3">
    <source>
        <dbReference type="ARBA" id="ARBA00022475"/>
    </source>
</evidence>
<feature type="transmembrane region" description="Helical" evidence="7">
    <location>
        <begin position="348"/>
        <end position="368"/>
    </location>
</feature>
<feature type="transmembrane region" description="Helical" evidence="7">
    <location>
        <begin position="127"/>
        <end position="149"/>
    </location>
</feature>
<keyword evidence="6 7" id="KW-0472">Membrane</keyword>
<comment type="caution">
    <text evidence="9">The sequence shown here is derived from an EMBL/GenBank/DDBJ whole genome shotgun (WGS) entry which is preliminary data.</text>
</comment>
<evidence type="ECO:0000259" key="8">
    <source>
        <dbReference type="Pfam" id="PF01757"/>
    </source>
</evidence>
<keyword evidence="9" id="KW-0012">Acyltransferase</keyword>
<feature type="transmembrane region" description="Helical" evidence="7">
    <location>
        <begin position="374"/>
        <end position="395"/>
    </location>
</feature>
<dbReference type="GO" id="GO:0005886">
    <property type="term" value="C:plasma membrane"/>
    <property type="evidence" value="ECO:0007669"/>
    <property type="project" value="UniProtKB-SubCell"/>
</dbReference>
<evidence type="ECO:0000256" key="4">
    <source>
        <dbReference type="ARBA" id="ARBA00022692"/>
    </source>
</evidence>
<dbReference type="GO" id="GO:0009246">
    <property type="term" value="P:enterobacterial common antigen biosynthetic process"/>
    <property type="evidence" value="ECO:0007669"/>
    <property type="project" value="TreeGrafter"/>
</dbReference>
<dbReference type="Proteomes" id="UP000297646">
    <property type="component" value="Unassembled WGS sequence"/>
</dbReference>
<dbReference type="InterPro" id="IPR002656">
    <property type="entry name" value="Acyl_transf_3_dom"/>
</dbReference>
<feature type="transmembrane region" description="Helical" evidence="7">
    <location>
        <begin position="240"/>
        <end position="258"/>
    </location>
</feature>
<feature type="transmembrane region" description="Helical" evidence="7">
    <location>
        <begin position="307"/>
        <end position="327"/>
    </location>
</feature>
<accession>A0A4Z0RZP3</accession>
<feature type="transmembrane region" description="Helical" evidence="7">
    <location>
        <begin position="171"/>
        <end position="189"/>
    </location>
</feature>
<comment type="similarity">
    <text evidence="2">Belongs to the acyltransferase 3 family.</text>
</comment>
<keyword evidence="3" id="KW-1003">Cell membrane</keyword>
<sequence>MFWLLTSLKYGTIEKNFKSGLSRVHYHSKQSDIEEALMPSENAEKPRKYLYEVDLLRVLFIFSVIATHVTTKINEAIPNDTFASQYLFATHMTLHFSRLGFMFVSGLVIFLNYYAKKLDIWRFWRKRFFGIIWAYLLWILIYTSIQAAIQNATANEFLSTLTKNWLYGDDFYMYYVIVTLQFYLVFPALRWLFKQFNHEQLLVISLILQLITLTVIKYAIPNVDTSHWLWWFREYGYNFFTYQFYFVLGGYVAIHYHRVMSKLMMYRRQLTVAVGVLGALTIAVFGINRNVLDRTIDQAQNVHQPFVLFYAVVVIAWAMTLGMKYAQARENNELPKWVVDAVSFGSKISFGMYLSQTVILTILSALLSRLSVDSWLLLVTVPVSLLVVFGFTYLLSGMLYRTPKLSVLAGKSPWCL</sequence>